<dbReference type="Pfam" id="PF13407">
    <property type="entry name" value="Peripla_BP_4"/>
    <property type="match status" value="1"/>
</dbReference>
<dbReference type="PROSITE" id="PS51257">
    <property type="entry name" value="PROKAR_LIPOPROTEIN"/>
    <property type="match status" value="1"/>
</dbReference>
<dbReference type="RefSeq" id="WP_349296110.1">
    <property type="nucleotide sequence ID" value="NZ_JBEDNQ010000001.1"/>
</dbReference>
<gene>
    <name evidence="5" type="ORF">WIS52_00930</name>
</gene>
<feature type="domain" description="Periplasmic binding protein" evidence="4">
    <location>
        <begin position="43"/>
        <end position="297"/>
    </location>
</feature>
<protein>
    <submittedName>
        <fullName evidence="5">Substrate-binding domain-containing protein</fullName>
    </submittedName>
</protein>
<evidence type="ECO:0000256" key="1">
    <source>
        <dbReference type="ARBA" id="ARBA00004196"/>
    </source>
</evidence>
<dbReference type="SUPFAM" id="SSF53822">
    <property type="entry name" value="Periplasmic binding protein-like I"/>
    <property type="match status" value="1"/>
</dbReference>
<evidence type="ECO:0000256" key="3">
    <source>
        <dbReference type="ARBA" id="ARBA00022729"/>
    </source>
</evidence>
<comment type="subcellular location">
    <subcellularLocation>
        <location evidence="1">Cell envelope</location>
    </subcellularLocation>
</comment>
<keyword evidence="3" id="KW-0732">Signal</keyword>
<dbReference type="PANTHER" id="PTHR46847:SF1">
    <property type="entry name" value="D-ALLOSE-BINDING PERIPLASMIC PROTEIN-RELATED"/>
    <property type="match status" value="1"/>
</dbReference>
<dbReference type="PANTHER" id="PTHR46847">
    <property type="entry name" value="D-ALLOSE-BINDING PERIPLASMIC PROTEIN-RELATED"/>
    <property type="match status" value="1"/>
</dbReference>
<dbReference type="Proteomes" id="UP001494902">
    <property type="component" value="Unassembled WGS sequence"/>
</dbReference>
<sequence>MGARMRRSHLARAVIVVAVLGLLAGCAGRIGEDGRYGVVYLDAQGFYAGVRAGMQQETESRGASPQLLELNAQGDASKESTFVDQVSAAQMDALILSPASETASVPAIELAHESGIPVVCYNTCIEEAAAERFVSAYVLGDPQEFGAMLGAQVARHFRSEGNLEPSIGVVNCEFVEVCIHRREGFERALEADLPGARIVANQQGATIDEAVDVADRILTAHPDLDAFFAQAGGATMGAVRAVQARGRVGQTVVFGGDMSTEAANELVAGDVLKGVVDISGITVGRLAAEAAEQVRSGRNDGYTIVPAPIELFDGPERGQEWLETHPDGLP</sequence>
<evidence type="ECO:0000313" key="6">
    <source>
        <dbReference type="Proteomes" id="UP001494902"/>
    </source>
</evidence>
<evidence type="ECO:0000313" key="5">
    <source>
        <dbReference type="EMBL" id="MEQ3549018.1"/>
    </source>
</evidence>
<evidence type="ECO:0000259" key="4">
    <source>
        <dbReference type="Pfam" id="PF13407"/>
    </source>
</evidence>
<dbReference type="Gene3D" id="3.40.50.2300">
    <property type="match status" value="2"/>
</dbReference>
<dbReference type="InterPro" id="IPR028082">
    <property type="entry name" value="Peripla_BP_I"/>
</dbReference>
<organism evidence="5 6">
    <name type="scientific">Pseudonocardia nematodicida</name>
    <dbReference type="NCBI Taxonomy" id="1206997"/>
    <lineage>
        <taxon>Bacteria</taxon>
        <taxon>Bacillati</taxon>
        <taxon>Actinomycetota</taxon>
        <taxon>Actinomycetes</taxon>
        <taxon>Pseudonocardiales</taxon>
        <taxon>Pseudonocardiaceae</taxon>
        <taxon>Pseudonocardia</taxon>
    </lineage>
</organism>
<proteinExistence type="inferred from homology"/>
<evidence type="ECO:0000256" key="2">
    <source>
        <dbReference type="ARBA" id="ARBA00007639"/>
    </source>
</evidence>
<comment type="similarity">
    <text evidence="2">Belongs to the bacterial solute-binding protein 2 family.</text>
</comment>
<keyword evidence="6" id="KW-1185">Reference proteome</keyword>
<name>A0ABV1K6N3_9PSEU</name>
<comment type="caution">
    <text evidence="5">The sequence shown here is derived from an EMBL/GenBank/DDBJ whole genome shotgun (WGS) entry which is preliminary data.</text>
</comment>
<dbReference type="InterPro" id="IPR025997">
    <property type="entry name" value="SBP_2_dom"/>
</dbReference>
<reference evidence="5 6" key="1">
    <citation type="submission" date="2024-03" db="EMBL/GenBank/DDBJ databases">
        <title>Draft genome sequence of Pseudonocardia nematodicida JCM 31783.</title>
        <authorList>
            <person name="Butdee W."/>
            <person name="Duangmal K."/>
        </authorList>
    </citation>
    <scope>NUCLEOTIDE SEQUENCE [LARGE SCALE GENOMIC DNA]</scope>
    <source>
        <strain evidence="5 6">JCM 31783</strain>
    </source>
</reference>
<dbReference type="EMBL" id="JBEDNQ010000001">
    <property type="protein sequence ID" value="MEQ3549018.1"/>
    <property type="molecule type" value="Genomic_DNA"/>
</dbReference>
<accession>A0ABV1K6N3</accession>